<comment type="caution">
    <text evidence="1">The sequence shown here is derived from an EMBL/GenBank/DDBJ whole genome shotgun (WGS) entry which is preliminary data.</text>
</comment>
<organism evidence="1 2">
    <name type="scientific">Araneus ventricosus</name>
    <name type="common">Orbweaver spider</name>
    <name type="synonym">Epeira ventricosa</name>
    <dbReference type="NCBI Taxonomy" id="182803"/>
    <lineage>
        <taxon>Eukaryota</taxon>
        <taxon>Metazoa</taxon>
        <taxon>Ecdysozoa</taxon>
        <taxon>Arthropoda</taxon>
        <taxon>Chelicerata</taxon>
        <taxon>Arachnida</taxon>
        <taxon>Araneae</taxon>
        <taxon>Araneomorphae</taxon>
        <taxon>Entelegynae</taxon>
        <taxon>Araneoidea</taxon>
        <taxon>Araneidae</taxon>
        <taxon>Araneus</taxon>
    </lineage>
</organism>
<dbReference type="AlphaFoldDB" id="A0A4Y2SQ92"/>
<evidence type="ECO:0000313" key="2">
    <source>
        <dbReference type="Proteomes" id="UP000499080"/>
    </source>
</evidence>
<evidence type="ECO:0000313" key="1">
    <source>
        <dbReference type="EMBL" id="GBN90492.1"/>
    </source>
</evidence>
<accession>A0A4Y2SQ92</accession>
<name>A0A4Y2SQ92_ARAVE</name>
<keyword evidence="2" id="KW-1185">Reference proteome</keyword>
<proteinExistence type="predicted"/>
<sequence>MLVLSSPINTTTNHRVHVLIPTFWNQWLKYSFQESSLKSFKSLARYPLSETLCFYKIYIADIKSIFNQNTGAGNSVVVERTGNPIFCLEHRTMYYRQGRQPCPDGSSRVFSEAKLSLELEVPGLRFTEDLDIGVLCSLKSWEGQTSSPGGWELGGG</sequence>
<dbReference type="EMBL" id="BGPR01023363">
    <property type="protein sequence ID" value="GBN90492.1"/>
    <property type="molecule type" value="Genomic_DNA"/>
</dbReference>
<reference evidence="1 2" key="1">
    <citation type="journal article" date="2019" name="Sci. Rep.">
        <title>Orb-weaving spider Araneus ventricosus genome elucidates the spidroin gene catalogue.</title>
        <authorList>
            <person name="Kono N."/>
            <person name="Nakamura H."/>
            <person name="Ohtoshi R."/>
            <person name="Moran D.A.P."/>
            <person name="Shinohara A."/>
            <person name="Yoshida Y."/>
            <person name="Fujiwara M."/>
            <person name="Mori M."/>
            <person name="Tomita M."/>
            <person name="Arakawa K."/>
        </authorList>
    </citation>
    <scope>NUCLEOTIDE SEQUENCE [LARGE SCALE GENOMIC DNA]</scope>
</reference>
<dbReference type="Proteomes" id="UP000499080">
    <property type="component" value="Unassembled WGS sequence"/>
</dbReference>
<gene>
    <name evidence="1" type="ORF">AVEN_273303_1</name>
</gene>
<protein>
    <submittedName>
        <fullName evidence="1">Uncharacterized protein</fullName>
    </submittedName>
</protein>